<dbReference type="Gene3D" id="2.40.30.170">
    <property type="match status" value="1"/>
</dbReference>
<dbReference type="EMBL" id="JACJJL010000005">
    <property type="protein sequence ID" value="MBM6661060.1"/>
    <property type="molecule type" value="Genomic_DNA"/>
</dbReference>
<dbReference type="Pfam" id="PF25944">
    <property type="entry name" value="Beta-barrel_RND"/>
    <property type="match status" value="1"/>
</dbReference>
<evidence type="ECO:0000313" key="9">
    <source>
        <dbReference type="EMBL" id="MBM6661060.1"/>
    </source>
</evidence>
<dbReference type="GO" id="GO:0015562">
    <property type="term" value="F:efflux transmembrane transporter activity"/>
    <property type="evidence" value="ECO:0007669"/>
    <property type="project" value="InterPro"/>
</dbReference>
<comment type="similarity">
    <text evidence="2">Belongs to the outer membrane factor (OMF) (TC 1.B.17) family.</text>
</comment>
<feature type="domain" description="Multidrug resistance protein MdtA-like alpha-helical hairpin" evidence="5">
    <location>
        <begin position="102"/>
        <end position="171"/>
    </location>
</feature>
<dbReference type="GO" id="GO:0030313">
    <property type="term" value="C:cell envelope"/>
    <property type="evidence" value="ECO:0007669"/>
    <property type="project" value="UniProtKB-SubCell"/>
</dbReference>
<dbReference type="Gene3D" id="2.40.50.100">
    <property type="match status" value="1"/>
</dbReference>
<feature type="domain" description="Multidrug resistance protein MdtA-like barrel-sandwich hybrid" evidence="6">
    <location>
        <begin position="62"/>
        <end position="203"/>
    </location>
</feature>
<keyword evidence="4" id="KW-0175">Coiled coil</keyword>
<evidence type="ECO:0000259" key="6">
    <source>
        <dbReference type="Pfam" id="PF25917"/>
    </source>
</evidence>
<sequence length="596" mass="63633">MFKKLPRLPLPACVCACFLLLVQSCKEKKHETSSGGYKTLVVSPGRCVMEKEYSATLKGVQSVEVRPQVSGTITEIRVGEGERVRRGEVMFVIDQAPYRAALQTAEAAVASAVAAEANARLTLKSKEQLHAEGVVSDFDVAQARNDLASAEAARDEAKAALASARNDLSYTEVKSPVDGVAGMMPYRVGALVSLSVEEPLTVVSDNSRGYAYFSVTEAEMQRLIADHGSLERAMSTLPKVGLRMSDGTEYEGQGTVDAISGNVDSEKGSVTLRATFRNPSTLLRNGGSGTLVVPFERDSAIVIPQEATYEIQDKKFVYRVVDGKAKSTEVAVEPLNDGKDYVVTAGLKAGDVIVAEASKLAAEAKLESLLQQAFELENSLSALVGRAPGPIARSDIDSQRLPDALAGGVDIATLAARPDVRQAEARLKQAFYSTNKARADFYPTVTLSGSAGWTNSGGAAIANPGAWLLQAVGSLVQPLFSQGRLKAGLQVAKAQQEEAVVAFRQSLLDAGTEVNNAMAAWQTLNRKVELQERQIGALRQAVSDTEATMRHGSANYLQVVVARQSLLQAQLDALADRYSRMESVVTLYKALGGGCR</sequence>
<feature type="coiled-coil region" evidence="4">
    <location>
        <begin position="140"/>
        <end position="167"/>
    </location>
</feature>
<dbReference type="Pfam" id="PF25876">
    <property type="entry name" value="HH_MFP_RND"/>
    <property type="match status" value="1"/>
</dbReference>
<dbReference type="NCBIfam" id="TIGR01730">
    <property type="entry name" value="RND_mfp"/>
    <property type="match status" value="1"/>
</dbReference>
<feature type="domain" description="Multidrug resistance protein MdtA-like C-terminal permuted SH3" evidence="8">
    <location>
        <begin position="300"/>
        <end position="355"/>
    </location>
</feature>
<reference evidence="9 10" key="1">
    <citation type="journal article" date="2021" name="Sci. Rep.">
        <title>The distribution of antibiotic resistance genes in chicken gut microbiota commensals.</title>
        <authorList>
            <person name="Juricova H."/>
            <person name="Matiasovicova J."/>
            <person name="Kubasova T."/>
            <person name="Cejkova D."/>
            <person name="Rychlik I."/>
        </authorList>
    </citation>
    <scope>NUCLEOTIDE SEQUENCE [LARGE SCALE GENOMIC DNA]</scope>
    <source>
        <strain evidence="9 10">An819</strain>
    </source>
</reference>
<dbReference type="SUPFAM" id="SSF56954">
    <property type="entry name" value="Outer membrane efflux proteins (OEP)"/>
    <property type="match status" value="1"/>
</dbReference>
<dbReference type="Proteomes" id="UP000764045">
    <property type="component" value="Unassembled WGS sequence"/>
</dbReference>
<organism evidence="9 10">
    <name type="scientific">Marseilla massiliensis</name>
    <dbReference type="NCBI Taxonomy" id="1841864"/>
    <lineage>
        <taxon>Bacteria</taxon>
        <taxon>Pseudomonadati</taxon>
        <taxon>Bacteroidota</taxon>
        <taxon>Bacteroidia</taxon>
        <taxon>Bacteroidales</taxon>
        <taxon>Prevotellaceae</taxon>
        <taxon>Marseilla</taxon>
    </lineage>
</organism>
<evidence type="ECO:0000259" key="8">
    <source>
        <dbReference type="Pfam" id="PF25967"/>
    </source>
</evidence>
<proteinExistence type="inferred from homology"/>
<evidence type="ECO:0000313" key="10">
    <source>
        <dbReference type="Proteomes" id="UP000764045"/>
    </source>
</evidence>
<dbReference type="PROSITE" id="PS51257">
    <property type="entry name" value="PROKAR_LIPOPROTEIN"/>
    <property type="match status" value="1"/>
</dbReference>
<comment type="caution">
    <text evidence="9">The sequence shown here is derived from an EMBL/GenBank/DDBJ whole genome shotgun (WGS) entry which is preliminary data.</text>
</comment>
<dbReference type="GO" id="GO:0046677">
    <property type="term" value="P:response to antibiotic"/>
    <property type="evidence" value="ECO:0007669"/>
    <property type="project" value="TreeGrafter"/>
</dbReference>
<evidence type="ECO:0000256" key="2">
    <source>
        <dbReference type="ARBA" id="ARBA00007613"/>
    </source>
</evidence>
<dbReference type="RefSeq" id="WP_205108404.1">
    <property type="nucleotide sequence ID" value="NZ_JACJJL010000005.1"/>
</dbReference>
<comment type="subcellular location">
    <subcellularLocation>
        <location evidence="1">Cell envelope</location>
    </subcellularLocation>
</comment>
<comment type="similarity">
    <text evidence="3">Belongs to the membrane fusion protein (MFP) (TC 8.A.1) family.</text>
</comment>
<protein>
    <submittedName>
        <fullName evidence="9">Efflux RND transporter periplasmic adaptor subunit</fullName>
    </submittedName>
</protein>
<dbReference type="InterPro" id="IPR058624">
    <property type="entry name" value="MdtA-like_HH"/>
</dbReference>
<dbReference type="SUPFAM" id="SSF111369">
    <property type="entry name" value="HlyD-like secretion proteins"/>
    <property type="match status" value="1"/>
</dbReference>
<dbReference type="InterPro" id="IPR058625">
    <property type="entry name" value="MdtA-like_BSH"/>
</dbReference>
<dbReference type="Pfam" id="PF25967">
    <property type="entry name" value="RND-MFP_C"/>
    <property type="match status" value="1"/>
</dbReference>
<dbReference type="AlphaFoldDB" id="A0A939B416"/>
<dbReference type="InterPro" id="IPR058626">
    <property type="entry name" value="MdtA-like_b-barrel"/>
</dbReference>
<name>A0A939B416_9BACT</name>
<dbReference type="InterPro" id="IPR006143">
    <property type="entry name" value="RND_pump_MFP"/>
</dbReference>
<evidence type="ECO:0000259" key="5">
    <source>
        <dbReference type="Pfam" id="PF25876"/>
    </source>
</evidence>
<dbReference type="Gene3D" id="1.10.287.470">
    <property type="entry name" value="Helix hairpin bin"/>
    <property type="match status" value="1"/>
</dbReference>
<keyword evidence="10" id="KW-1185">Reference proteome</keyword>
<dbReference type="Pfam" id="PF25917">
    <property type="entry name" value="BSH_RND"/>
    <property type="match status" value="1"/>
</dbReference>
<evidence type="ECO:0000259" key="7">
    <source>
        <dbReference type="Pfam" id="PF25944"/>
    </source>
</evidence>
<dbReference type="PANTHER" id="PTHR30158:SF23">
    <property type="entry name" value="MULTIDRUG RESISTANCE PROTEIN MEXA"/>
    <property type="match status" value="1"/>
</dbReference>
<dbReference type="Gene3D" id="2.20.200.10">
    <property type="entry name" value="Outer membrane efflux proteins (OEP)"/>
    <property type="match status" value="1"/>
</dbReference>
<gene>
    <name evidence="9" type="ORF">H6B30_04685</name>
</gene>
<feature type="domain" description="Multidrug resistance protein MdtA-like beta-barrel" evidence="7">
    <location>
        <begin position="213"/>
        <end position="285"/>
    </location>
</feature>
<dbReference type="InterPro" id="IPR003423">
    <property type="entry name" value="OMP_efflux"/>
</dbReference>
<evidence type="ECO:0000256" key="4">
    <source>
        <dbReference type="SAM" id="Coils"/>
    </source>
</evidence>
<dbReference type="InterPro" id="IPR058627">
    <property type="entry name" value="MdtA-like_C"/>
</dbReference>
<dbReference type="GO" id="GO:0005886">
    <property type="term" value="C:plasma membrane"/>
    <property type="evidence" value="ECO:0007669"/>
    <property type="project" value="TreeGrafter"/>
</dbReference>
<dbReference type="Gene3D" id="1.20.1600.10">
    <property type="entry name" value="Outer membrane efflux proteins (OEP)"/>
    <property type="match status" value="1"/>
</dbReference>
<evidence type="ECO:0000256" key="3">
    <source>
        <dbReference type="ARBA" id="ARBA00009477"/>
    </source>
</evidence>
<dbReference type="Pfam" id="PF02321">
    <property type="entry name" value="OEP"/>
    <property type="match status" value="1"/>
</dbReference>
<accession>A0A939B416</accession>
<evidence type="ECO:0000256" key="1">
    <source>
        <dbReference type="ARBA" id="ARBA00004196"/>
    </source>
</evidence>
<dbReference type="PANTHER" id="PTHR30158">
    <property type="entry name" value="ACRA/E-RELATED COMPONENT OF DRUG EFFLUX TRANSPORTER"/>
    <property type="match status" value="1"/>
</dbReference>